<evidence type="ECO:0000313" key="3">
    <source>
        <dbReference type="Proteomes" id="UP000215902"/>
    </source>
</evidence>
<keyword evidence="3" id="KW-1185">Reference proteome</keyword>
<organism evidence="2 3">
    <name type="scientific">Macrostomum lignano</name>
    <dbReference type="NCBI Taxonomy" id="282301"/>
    <lineage>
        <taxon>Eukaryota</taxon>
        <taxon>Metazoa</taxon>
        <taxon>Spiralia</taxon>
        <taxon>Lophotrochozoa</taxon>
        <taxon>Platyhelminthes</taxon>
        <taxon>Rhabditophora</taxon>
        <taxon>Macrostomorpha</taxon>
        <taxon>Macrostomida</taxon>
        <taxon>Macrostomidae</taxon>
        <taxon>Macrostomum</taxon>
    </lineage>
</organism>
<protein>
    <submittedName>
        <fullName evidence="2">Uncharacterized protein</fullName>
    </submittedName>
</protein>
<reference evidence="2 3" key="1">
    <citation type="submission" date="2017-06" db="EMBL/GenBank/DDBJ databases">
        <title>A platform for efficient transgenesis in Macrostomum lignano, a flatworm model organism for stem cell research.</title>
        <authorList>
            <person name="Berezikov E."/>
        </authorList>
    </citation>
    <scope>NUCLEOTIDE SEQUENCE [LARGE SCALE GENOMIC DNA]</scope>
    <source>
        <strain evidence="2">DV1</strain>
        <tissue evidence="2">Whole organism</tissue>
    </source>
</reference>
<feature type="coiled-coil region" evidence="1">
    <location>
        <begin position="44"/>
        <end position="106"/>
    </location>
</feature>
<name>A0A267GQY0_9PLAT</name>
<proteinExistence type="predicted"/>
<gene>
    <name evidence="2" type="ORF">BOX15_Mlig016784g1</name>
</gene>
<comment type="caution">
    <text evidence="2">The sequence shown here is derived from an EMBL/GenBank/DDBJ whole genome shotgun (WGS) entry which is preliminary data.</text>
</comment>
<dbReference type="EMBL" id="NIVC01000221">
    <property type="protein sequence ID" value="PAA87682.1"/>
    <property type="molecule type" value="Genomic_DNA"/>
</dbReference>
<dbReference type="InterPro" id="IPR008974">
    <property type="entry name" value="TRAF-like"/>
</dbReference>
<keyword evidence="1" id="KW-0175">Coiled coil</keyword>
<dbReference type="Gene3D" id="2.60.210.10">
    <property type="entry name" value="Apoptosis, Tumor Necrosis Factor Receptor Associated Protein 2, Chain A"/>
    <property type="match status" value="1"/>
</dbReference>
<evidence type="ECO:0000256" key="1">
    <source>
        <dbReference type="SAM" id="Coils"/>
    </source>
</evidence>
<dbReference type="AlphaFoldDB" id="A0A267GQY0"/>
<dbReference type="Proteomes" id="UP000215902">
    <property type="component" value="Unassembled WGS sequence"/>
</dbReference>
<sequence>MTSAQTPAGEYRCDFYEIGCEFVTSSRQSESRHYKSSEDRHEHLRLIKERLRSLQDRVAHLEQKCEQNQQEIDQNQLEIRLQRQEIDQNQLEIEELKQRLRHLEETHNERVISVWELSTPDLVAEDPGWHSCRTQEFGYGLDIQARLLESPTGAEFRFRLRLRPTPHDRTLRWPFRSAVRVDVFPPDGRWQLPERISATLLPDRLPTDQLRMLGRPGTAGDRESIEFVAPAGIGLDQLRDLPDGSSFATRAVLL</sequence>
<accession>A0A267GQY0</accession>
<evidence type="ECO:0000313" key="2">
    <source>
        <dbReference type="EMBL" id="PAA87682.1"/>
    </source>
</evidence>